<evidence type="ECO:0000259" key="1">
    <source>
        <dbReference type="Pfam" id="PF01970"/>
    </source>
</evidence>
<dbReference type="Pfam" id="PF01970">
    <property type="entry name" value="TctA"/>
    <property type="match status" value="1"/>
</dbReference>
<keyword evidence="3" id="KW-1185">Reference proteome</keyword>
<comment type="caution">
    <text evidence="2">The sequence shown here is derived from an EMBL/GenBank/DDBJ whole genome shotgun (WGS) entry which is preliminary data.</text>
</comment>
<dbReference type="Proteomes" id="UP000027725">
    <property type="component" value="Unassembled WGS sequence"/>
</dbReference>
<sequence>MTIKQSVYSAAALAFLPRGTPDEVVRAYTKAFDAVRNRPDFKQIAKQQVGDCEVFVGEGAKRATKEGTTVSPEAKAYVTNWLSVRCSLIGVVVGVIPGLGGSVVGWIAYGHAVQTTKDKSNFGKG</sequence>
<dbReference type="EMBL" id="JHEH01000006">
    <property type="protein sequence ID" value="KEP70476.1"/>
    <property type="molecule type" value="Genomic_DNA"/>
</dbReference>
<feature type="domain" description="DUF112" evidence="1">
    <location>
        <begin position="65"/>
        <end position="125"/>
    </location>
</feature>
<dbReference type="eggNOG" id="COG3181">
    <property type="taxonomic scope" value="Bacteria"/>
</dbReference>
<organism evidence="2 3">
    <name type="scientific">Thioclava dalianensis</name>
    <dbReference type="NCBI Taxonomy" id="1185766"/>
    <lineage>
        <taxon>Bacteria</taxon>
        <taxon>Pseudomonadati</taxon>
        <taxon>Pseudomonadota</taxon>
        <taxon>Alphaproteobacteria</taxon>
        <taxon>Rhodobacterales</taxon>
        <taxon>Paracoccaceae</taxon>
        <taxon>Thioclava</taxon>
    </lineage>
</organism>
<evidence type="ECO:0000313" key="3">
    <source>
        <dbReference type="Proteomes" id="UP000027725"/>
    </source>
</evidence>
<gene>
    <name evidence="2" type="ORF">DL1_17605</name>
</gene>
<dbReference type="InterPro" id="IPR002823">
    <property type="entry name" value="DUF112_TM"/>
</dbReference>
<proteinExistence type="predicted"/>
<dbReference type="eggNOG" id="COG3333">
    <property type="taxonomic scope" value="Bacteria"/>
</dbReference>
<dbReference type="STRING" id="1185766.SAMN05216224_104125"/>
<name>A0A074TFF5_9RHOB</name>
<evidence type="ECO:0000313" key="2">
    <source>
        <dbReference type="EMBL" id="KEP70476.1"/>
    </source>
</evidence>
<protein>
    <recommendedName>
        <fullName evidence="1">DUF112 domain-containing protein</fullName>
    </recommendedName>
</protein>
<accession>A0A074TFF5</accession>
<dbReference type="AlphaFoldDB" id="A0A074TFF5"/>
<reference evidence="2 3" key="1">
    <citation type="submission" date="2014-03" db="EMBL/GenBank/DDBJ databases">
        <title>The draft genome sequence of Thioclava dalianensis DLFJ1-1.</title>
        <authorList>
            <person name="Lai Q."/>
            <person name="Shao Z."/>
        </authorList>
    </citation>
    <scope>NUCLEOTIDE SEQUENCE [LARGE SCALE GENOMIC DNA]</scope>
    <source>
        <strain evidence="2 3">DLFJ1-1</strain>
    </source>
</reference>